<dbReference type="SUPFAM" id="SSF51430">
    <property type="entry name" value="NAD(P)-linked oxidoreductase"/>
    <property type="match status" value="1"/>
</dbReference>
<accession>A0A9W2YEY9</accession>
<dbReference type="OMA" id="PDHDWST"/>
<dbReference type="GO" id="GO:0005829">
    <property type="term" value="C:cytosol"/>
    <property type="evidence" value="ECO:0007669"/>
    <property type="project" value="UniProtKB-ARBA"/>
</dbReference>
<dbReference type="PANTHER" id="PTHR43364">
    <property type="entry name" value="NADH-SPECIFIC METHYLGLYOXAL REDUCTASE-RELATED"/>
    <property type="match status" value="1"/>
</dbReference>
<dbReference type="PRINTS" id="PR00069">
    <property type="entry name" value="ALDKETRDTASE"/>
</dbReference>
<evidence type="ECO:0000256" key="2">
    <source>
        <dbReference type="ARBA" id="ARBA00038157"/>
    </source>
</evidence>
<dbReference type="PANTHER" id="PTHR43364:SF4">
    <property type="entry name" value="NAD(P)-LINKED OXIDOREDUCTASE SUPERFAMILY PROTEIN"/>
    <property type="match status" value="1"/>
</dbReference>
<evidence type="ECO:0000313" key="4">
    <source>
        <dbReference type="Proteomes" id="UP001165740"/>
    </source>
</evidence>
<gene>
    <name evidence="5" type="primary">LOC106057373</name>
</gene>
<proteinExistence type="inferred from homology"/>
<name>A0A9W2YEY9_BIOGL</name>
<dbReference type="InterPro" id="IPR020471">
    <property type="entry name" value="AKR"/>
</dbReference>
<dbReference type="InterPro" id="IPR050523">
    <property type="entry name" value="AKR_Detox_Biosynth"/>
</dbReference>
<dbReference type="RefSeq" id="XP_055861249.1">
    <property type="nucleotide sequence ID" value="XM_056005274.1"/>
</dbReference>
<dbReference type="Proteomes" id="UP001165740">
    <property type="component" value="Chromosome 12"/>
</dbReference>
<evidence type="ECO:0000259" key="3">
    <source>
        <dbReference type="Pfam" id="PF00248"/>
    </source>
</evidence>
<feature type="domain" description="NADP-dependent oxidoreductase" evidence="3">
    <location>
        <begin position="48"/>
        <end position="361"/>
    </location>
</feature>
<evidence type="ECO:0000313" key="5">
    <source>
        <dbReference type="RefSeq" id="XP_055861249.1"/>
    </source>
</evidence>
<comment type="similarity">
    <text evidence="2">Belongs to the aldo/keto reductase family. Aldo/keto reductase 2 subfamily.</text>
</comment>
<dbReference type="GO" id="GO:0016491">
    <property type="term" value="F:oxidoreductase activity"/>
    <property type="evidence" value="ECO:0007669"/>
    <property type="project" value="UniProtKB-KW"/>
</dbReference>
<dbReference type="Pfam" id="PF00248">
    <property type="entry name" value="Aldo_ket_red"/>
    <property type="match status" value="1"/>
</dbReference>
<dbReference type="Gene3D" id="3.20.20.100">
    <property type="entry name" value="NADP-dependent oxidoreductase domain"/>
    <property type="match status" value="1"/>
</dbReference>
<protein>
    <submittedName>
        <fullName evidence="5">1-deoxyxylulose-5-phosphate synthase YajO-like isoform X1</fullName>
    </submittedName>
</protein>
<dbReference type="FunFam" id="3.20.20.100:FF:000004">
    <property type="entry name" value="Oxidoreductase, aldo/keto reductase"/>
    <property type="match status" value="1"/>
</dbReference>
<dbReference type="OrthoDB" id="48988at2759"/>
<dbReference type="GeneID" id="106057373"/>
<keyword evidence="4" id="KW-1185">Reference proteome</keyword>
<dbReference type="InterPro" id="IPR036812">
    <property type="entry name" value="NAD(P)_OxRdtase_dom_sf"/>
</dbReference>
<organism evidence="4 5">
    <name type="scientific">Biomphalaria glabrata</name>
    <name type="common">Bloodfluke planorb</name>
    <name type="synonym">Freshwater snail</name>
    <dbReference type="NCBI Taxonomy" id="6526"/>
    <lineage>
        <taxon>Eukaryota</taxon>
        <taxon>Metazoa</taxon>
        <taxon>Spiralia</taxon>
        <taxon>Lophotrochozoa</taxon>
        <taxon>Mollusca</taxon>
        <taxon>Gastropoda</taxon>
        <taxon>Heterobranchia</taxon>
        <taxon>Euthyneura</taxon>
        <taxon>Panpulmonata</taxon>
        <taxon>Hygrophila</taxon>
        <taxon>Lymnaeoidea</taxon>
        <taxon>Planorbidae</taxon>
        <taxon>Biomphalaria</taxon>
    </lineage>
</organism>
<sequence length="394" mass="43885">MYRAYLEKEAFTLRSSAIQATTMASKVPEEKKLPYVFLGKSGLKVSNMCLGTMTFGESFFGSPGQCDEATSHQLINRYVEWGGNFLDTADIYGRGNSEMIVGSWLERQKRDNFVIATKVRFTMGTETNVNNVGLSRRHITASIDNSLSRLHTNYVDLYQTHGFDDATPLEETLRTLDDLVRCGKVRYVGASNVTGWQLQKIISTSEKLGLNPIASLQQQYSLASRESELEPFQVCKSAGIGVMPWSPLKGGLLTGKVKRGVKPTEGRLAFVADNENKAIQAAPSWKTFDDQIFDVIDALQAIANKYGRSVPQVALRWLLQKDVVSSVVLGARTMSQLEDNLAAGNGWSLTKQEMQQLDTLSKPNITYPYDMVFKMNEDRQNPNSDHYVKSVATC</sequence>
<evidence type="ECO:0000256" key="1">
    <source>
        <dbReference type="ARBA" id="ARBA00023002"/>
    </source>
</evidence>
<dbReference type="CDD" id="cd19081">
    <property type="entry name" value="AKR_AKR9C1"/>
    <property type="match status" value="1"/>
</dbReference>
<keyword evidence="1" id="KW-0560">Oxidoreductase</keyword>
<reference evidence="5" key="1">
    <citation type="submission" date="2025-08" db="UniProtKB">
        <authorList>
            <consortium name="RefSeq"/>
        </authorList>
    </citation>
    <scope>IDENTIFICATION</scope>
</reference>
<dbReference type="AlphaFoldDB" id="A0A9W2YEY9"/>
<dbReference type="InterPro" id="IPR023210">
    <property type="entry name" value="NADP_OxRdtase_dom"/>
</dbReference>